<dbReference type="SUPFAM" id="SSF57903">
    <property type="entry name" value="FYVE/PHD zinc finger"/>
    <property type="match status" value="1"/>
</dbReference>
<evidence type="ECO:0000313" key="1">
    <source>
        <dbReference type="EMBL" id="CAH0717578.1"/>
    </source>
</evidence>
<dbReference type="Proteomes" id="UP000838878">
    <property type="component" value="Chromosome 12"/>
</dbReference>
<organism evidence="1 2">
    <name type="scientific">Brenthis ino</name>
    <name type="common">lesser marbled fritillary</name>
    <dbReference type="NCBI Taxonomy" id="405034"/>
    <lineage>
        <taxon>Eukaryota</taxon>
        <taxon>Metazoa</taxon>
        <taxon>Ecdysozoa</taxon>
        <taxon>Arthropoda</taxon>
        <taxon>Hexapoda</taxon>
        <taxon>Insecta</taxon>
        <taxon>Pterygota</taxon>
        <taxon>Neoptera</taxon>
        <taxon>Endopterygota</taxon>
        <taxon>Lepidoptera</taxon>
        <taxon>Glossata</taxon>
        <taxon>Ditrysia</taxon>
        <taxon>Papilionoidea</taxon>
        <taxon>Nymphalidae</taxon>
        <taxon>Heliconiinae</taxon>
        <taxon>Argynnini</taxon>
        <taxon>Brenthis</taxon>
    </lineage>
</organism>
<dbReference type="InterPro" id="IPR011011">
    <property type="entry name" value="Znf_FYVE_PHD"/>
</dbReference>
<dbReference type="Gene3D" id="3.30.40.10">
    <property type="entry name" value="Zinc/RING finger domain, C3HC4 (zinc finger)"/>
    <property type="match status" value="1"/>
</dbReference>
<feature type="non-terminal residue" evidence="1">
    <location>
        <position position="228"/>
    </location>
</feature>
<protein>
    <recommendedName>
        <fullName evidence="3">PHD-type domain-containing protein</fullName>
    </recommendedName>
</protein>
<sequence>MSTKTCAGCFNALKIKDSLKCSKCHKNYDTLCANINDGHSRALSTEQKNAWKCPDCMNKIPKGNNTNTPLRPPQSDITLSHNTSSPSCTNVTLRNKRCTNSTQALSSDENIFEISRADLKELIRHEIKNAVHEALADQLKGMNDLLSSFQQSLSFFNDQFETMKSSLLEKSVKIQELEKPIPATAANLIEISQLRRRYYSAQVYAQTQVHSLFLSLSYSGGTTTRHDR</sequence>
<evidence type="ECO:0008006" key="3">
    <source>
        <dbReference type="Google" id="ProtNLM"/>
    </source>
</evidence>
<dbReference type="OrthoDB" id="6929844at2759"/>
<dbReference type="InterPro" id="IPR013083">
    <property type="entry name" value="Znf_RING/FYVE/PHD"/>
</dbReference>
<keyword evidence="2" id="KW-1185">Reference proteome</keyword>
<reference evidence="1" key="1">
    <citation type="submission" date="2021-12" db="EMBL/GenBank/DDBJ databases">
        <authorList>
            <person name="Martin H S."/>
        </authorList>
    </citation>
    <scope>NUCLEOTIDE SEQUENCE</scope>
</reference>
<evidence type="ECO:0000313" key="2">
    <source>
        <dbReference type="Proteomes" id="UP000838878"/>
    </source>
</evidence>
<accession>A0A8J9V924</accession>
<dbReference type="GO" id="GO:0090729">
    <property type="term" value="F:toxin activity"/>
    <property type="evidence" value="ECO:0007669"/>
    <property type="project" value="InterPro"/>
</dbReference>
<gene>
    <name evidence="1" type="ORF">BINO364_LOCUS4170</name>
</gene>
<proteinExistence type="predicted"/>
<dbReference type="AlphaFoldDB" id="A0A8J9V924"/>
<dbReference type="EMBL" id="OV170232">
    <property type="protein sequence ID" value="CAH0717578.1"/>
    <property type="molecule type" value="Genomic_DNA"/>
</dbReference>
<dbReference type="InterPro" id="IPR036716">
    <property type="entry name" value="Pest_crys_N_sf"/>
</dbReference>
<dbReference type="SUPFAM" id="SSF56849">
    <property type="entry name" value="delta-Endotoxin (insectocide), N-terminal domain"/>
    <property type="match status" value="1"/>
</dbReference>
<name>A0A8J9V924_9NEOP</name>